<dbReference type="AlphaFoldDB" id="A0A6J8E8T7"/>
<evidence type="ECO:0000256" key="1">
    <source>
        <dbReference type="SAM" id="Coils"/>
    </source>
</evidence>
<protein>
    <recommendedName>
        <fullName evidence="2">Mitochondria-eating protein C-terminal domain-containing protein</fullName>
    </recommendedName>
</protein>
<evidence type="ECO:0000259" key="2">
    <source>
        <dbReference type="Pfam" id="PF16026"/>
    </source>
</evidence>
<proteinExistence type="predicted"/>
<evidence type="ECO:0000313" key="3">
    <source>
        <dbReference type="EMBL" id="CAC5415461.1"/>
    </source>
</evidence>
<dbReference type="EMBL" id="CACVKT020008444">
    <property type="protein sequence ID" value="CAC5415461.1"/>
    <property type="molecule type" value="Genomic_DNA"/>
</dbReference>
<dbReference type="InterPro" id="IPR031981">
    <property type="entry name" value="MIEAP_C"/>
</dbReference>
<feature type="domain" description="Mitochondria-eating protein C-terminal" evidence="2">
    <location>
        <begin position="411"/>
        <end position="488"/>
    </location>
</feature>
<keyword evidence="4" id="KW-1185">Reference proteome</keyword>
<gene>
    <name evidence="3" type="ORF">MCOR_48158</name>
</gene>
<organism evidence="3 4">
    <name type="scientific">Mytilus coruscus</name>
    <name type="common">Sea mussel</name>
    <dbReference type="NCBI Taxonomy" id="42192"/>
    <lineage>
        <taxon>Eukaryota</taxon>
        <taxon>Metazoa</taxon>
        <taxon>Spiralia</taxon>
        <taxon>Lophotrochozoa</taxon>
        <taxon>Mollusca</taxon>
        <taxon>Bivalvia</taxon>
        <taxon>Autobranchia</taxon>
        <taxon>Pteriomorphia</taxon>
        <taxon>Mytilida</taxon>
        <taxon>Mytiloidea</taxon>
        <taxon>Mytilidae</taxon>
        <taxon>Mytilinae</taxon>
        <taxon>Mytilus</taxon>
    </lineage>
</organism>
<accession>A0A6J8E8T7</accession>
<name>A0A6J8E8T7_MYTCO</name>
<feature type="coiled-coil region" evidence="1">
    <location>
        <begin position="95"/>
        <end position="224"/>
    </location>
</feature>
<sequence length="491" mass="56832">MVDLLALQGTLKGKPYVLITKIDLITLIVYNKIQTSYEREKIVFDRLQREKYSTDHANCTLTLRFKQIQNELDNLKQEGAKKHSSSVDPVLPQHASMLEDRKNKLTDKIMSLKTQNTELAARSRKLETETKKIKSSFEDQNLELENLKKKYKQEVALRTNNDKIHIQHKNELQQVIKEKEDMSRNFEATLHLSKTETEEKDKEKAELIKDKGKLEKEIDTLKLRLLEEGPDMTLNQHSQVTKESIKRAQVLVHYEDFLQQKKSQISFLSHVEMDNTVTVVIVHGFFTESSDLIRSGTCGVSLNNYCTTQTIFFLQICRGDVAECPSMSEWLSHKLGSKMKQLYEHEWKEAMKELESEDDKINIEFLLKILERAYSFSEHMVPRFAEGLKAALLSVSNDIEIFLRDPDSKQYETKGLAVHTYIREAVAICWLMVIQKPRVFISTAMPNKSQSESFDPYNKSKSELIDYVVWPVVKLSNNEGQVICNGIAEFK</sequence>
<keyword evidence="1" id="KW-0175">Coiled coil</keyword>
<reference evidence="3 4" key="1">
    <citation type="submission" date="2020-06" db="EMBL/GenBank/DDBJ databases">
        <authorList>
            <person name="Li R."/>
            <person name="Bekaert M."/>
        </authorList>
    </citation>
    <scope>NUCLEOTIDE SEQUENCE [LARGE SCALE GENOMIC DNA]</scope>
    <source>
        <strain evidence="4">wild</strain>
    </source>
</reference>
<dbReference type="Proteomes" id="UP000507470">
    <property type="component" value="Unassembled WGS sequence"/>
</dbReference>
<dbReference type="Pfam" id="PF16026">
    <property type="entry name" value="MIEAP"/>
    <property type="match status" value="1"/>
</dbReference>
<evidence type="ECO:0000313" key="4">
    <source>
        <dbReference type="Proteomes" id="UP000507470"/>
    </source>
</evidence>